<evidence type="ECO:0000313" key="3">
    <source>
        <dbReference type="Proteomes" id="UP001596512"/>
    </source>
</evidence>
<name>A0ABW2TUK0_9PSEU</name>
<sequence length="80" mass="8744">MSVARPFAARRAIVPFGPTRTPERSERSRRVPLAETVYSGRSAVRRTTRLPSELRSSNRAPCGTTATAGCSSMPGRRSPR</sequence>
<protein>
    <submittedName>
        <fullName evidence="2">Uncharacterized protein</fullName>
    </submittedName>
</protein>
<evidence type="ECO:0000256" key="1">
    <source>
        <dbReference type="SAM" id="MobiDB-lite"/>
    </source>
</evidence>
<keyword evidence="3" id="KW-1185">Reference proteome</keyword>
<proteinExistence type="predicted"/>
<feature type="compositionally biased region" description="Polar residues" evidence="1">
    <location>
        <begin position="54"/>
        <end position="70"/>
    </location>
</feature>
<organism evidence="2 3">
    <name type="scientific">Actinokineospora soli</name>
    <dbReference type="NCBI Taxonomy" id="1048753"/>
    <lineage>
        <taxon>Bacteria</taxon>
        <taxon>Bacillati</taxon>
        <taxon>Actinomycetota</taxon>
        <taxon>Actinomycetes</taxon>
        <taxon>Pseudonocardiales</taxon>
        <taxon>Pseudonocardiaceae</taxon>
        <taxon>Actinokineospora</taxon>
    </lineage>
</organism>
<evidence type="ECO:0000313" key="2">
    <source>
        <dbReference type="EMBL" id="MFC7616476.1"/>
    </source>
</evidence>
<gene>
    <name evidence="2" type="ORF">ACFQV2_26425</name>
</gene>
<comment type="caution">
    <text evidence="2">The sequence shown here is derived from an EMBL/GenBank/DDBJ whole genome shotgun (WGS) entry which is preliminary data.</text>
</comment>
<reference evidence="3" key="1">
    <citation type="journal article" date="2019" name="Int. J. Syst. Evol. Microbiol.">
        <title>The Global Catalogue of Microorganisms (GCM) 10K type strain sequencing project: providing services to taxonomists for standard genome sequencing and annotation.</title>
        <authorList>
            <consortium name="The Broad Institute Genomics Platform"/>
            <consortium name="The Broad Institute Genome Sequencing Center for Infectious Disease"/>
            <person name="Wu L."/>
            <person name="Ma J."/>
        </authorList>
    </citation>
    <scope>NUCLEOTIDE SEQUENCE [LARGE SCALE GENOMIC DNA]</scope>
    <source>
        <strain evidence="3">JCM 17695</strain>
    </source>
</reference>
<feature type="region of interest" description="Disordered" evidence="1">
    <location>
        <begin position="51"/>
        <end position="80"/>
    </location>
</feature>
<accession>A0ABW2TUK0</accession>
<dbReference type="Proteomes" id="UP001596512">
    <property type="component" value="Unassembled WGS sequence"/>
</dbReference>
<dbReference type="EMBL" id="JBHTEY010000004">
    <property type="protein sequence ID" value="MFC7616476.1"/>
    <property type="molecule type" value="Genomic_DNA"/>
</dbReference>